<protein>
    <recommendedName>
        <fullName evidence="4">Tetratricopeptide repeat-like domain-containing protein</fullName>
    </recommendedName>
</protein>
<comment type="caution">
    <text evidence="2">The sequence shown here is derived from an EMBL/GenBank/DDBJ whole genome shotgun (WGS) entry which is preliminary data.</text>
</comment>
<dbReference type="SUPFAM" id="SSF48452">
    <property type="entry name" value="TPR-like"/>
    <property type="match status" value="1"/>
</dbReference>
<reference evidence="2" key="1">
    <citation type="journal article" date="2020" name="ISME J.">
        <title>Gammaproteobacteria mediating utilization of methyl-, sulfur- and petroleum organic compounds in deep ocean hydrothermal plumes.</title>
        <authorList>
            <person name="Zhou Z."/>
            <person name="Liu Y."/>
            <person name="Pan J."/>
            <person name="Cron B.R."/>
            <person name="Toner B.M."/>
            <person name="Anantharaman K."/>
            <person name="Breier J.A."/>
            <person name="Dick G.J."/>
            <person name="Li M."/>
        </authorList>
    </citation>
    <scope>NUCLEOTIDE SEQUENCE</scope>
    <source>
        <strain evidence="2">SZUA-1501</strain>
    </source>
</reference>
<evidence type="ECO:0000313" key="2">
    <source>
        <dbReference type="EMBL" id="HIP97830.1"/>
    </source>
</evidence>
<organism evidence="2 3">
    <name type="scientific">Aquifex aeolicus</name>
    <dbReference type="NCBI Taxonomy" id="63363"/>
    <lineage>
        <taxon>Bacteria</taxon>
        <taxon>Pseudomonadati</taxon>
        <taxon>Aquificota</taxon>
        <taxon>Aquificia</taxon>
        <taxon>Aquificales</taxon>
        <taxon>Aquificaceae</taxon>
        <taxon>Aquifex</taxon>
    </lineage>
</organism>
<evidence type="ECO:0000313" key="3">
    <source>
        <dbReference type="Proteomes" id="UP000606463"/>
    </source>
</evidence>
<dbReference type="Proteomes" id="UP000606463">
    <property type="component" value="Unassembled WGS sequence"/>
</dbReference>
<keyword evidence="1" id="KW-0472">Membrane</keyword>
<dbReference type="Gene3D" id="1.25.40.10">
    <property type="entry name" value="Tetratricopeptide repeat domain"/>
    <property type="match status" value="1"/>
</dbReference>
<dbReference type="EMBL" id="DQVE01000004">
    <property type="protein sequence ID" value="HIP97830.1"/>
    <property type="molecule type" value="Genomic_DNA"/>
</dbReference>
<keyword evidence="1" id="KW-1133">Transmembrane helix</keyword>
<accession>A0A9D0YMS3</accession>
<evidence type="ECO:0008006" key="4">
    <source>
        <dbReference type="Google" id="ProtNLM"/>
    </source>
</evidence>
<feature type="transmembrane region" description="Helical" evidence="1">
    <location>
        <begin position="6"/>
        <end position="29"/>
    </location>
</feature>
<proteinExistence type="predicted"/>
<dbReference type="AlphaFoldDB" id="A0A9D0YMS3"/>
<keyword evidence="1" id="KW-0812">Transmembrane</keyword>
<sequence length="189" mass="21516">MDFLNWRNILAILVGGLIAGLVLGGINLYNQKQKESIAQKLYIAEKLISEGKVNEVESLEIPPPSAGLVELKLGDYFAGKKEWDKALIHLRKAQEILKNSNSVLYYFCAEKVAYILYLKGDYKKSLETLKGLGENIPNYCEVELLKAQNYASLSLYDKMEDILKRIEKVCSDKEIKLTAQYLMAIYNKR</sequence>
<name>A0A9D0YMS3_AQUAO</name>
<gene>
    <name evidence="2" type="ORF">EYH37_00455</name>
</gene>
<evidence type="ECO:0000256" key="1">
    <source>
        <dbReference type="SAM" id="Phobius"/>
    </source>
</evidence>
<dbReference type="InterPro" id="IPR011990">
    <property type="entry name" value="TPR-like_helical_dom_sf"/>
</dbReference>